<dbReference type="JaponicusDB" id="SJAG_03403">
    <property type="gene designation" value="vps38"/>
</dbReference>
<dbReference type="VEuPathDB" id="FungiDB:SJAG_03403"/>
<dbReference type="STRING" id="402676.B6K450"/>
<dbReference type="OMA" id="HYRFEYG"/>
<dbReference type="Proteomes" id="UP000001744">
    <property type="component" value="Unassembled WGS sequence"/>
</dbReference>
<evidence type="ECO:0000256" key="2">
    <source>
        <dbReference type="SAM" id="Coils"/>
    </source>
</evidence>
<dbReference type="EMBL" id="KE651167">
    <property type="protein sequence ID" value="EEB08257.2"/>
    <property type="molecule type" value="Genomic_DNA"/>
</dbReference>
<dbReference type="GO" id="GO:0016301">
    <property type="term" value="F:kinase activity"/>
    <property type="evidence" value="ECO:0007669"/>
    <property type="project" value="UniProtKB-KW"/>
</dbReference>
<dbReference type="PANTHER" id="PTHR15157:SF5">
    <property type="entry name" value="UV RADIATION RESISTANCE-ASSOCIATED GENE PROTEIN"/>
    <property type="match status" value="1"/>
</dbReference>
<dbReference type="AlphaFoldDB" id="B6K450"/>
<dbReference type="OrthoDB" id="72772at2759"/>
<dbReference type="PANTHER" id="PTHR15157">
    <property type="entry name" value="UV RADIATION RESISTANCE-ASSOCIATED GENE PROTEIN"/>
    <property type="match status" value="1"/>
</dbReference>
<dbReference type="GeneID" id="7050127"/>
<dbReference type="eggNOG" id="KOG2896">
    <property type="taxonomic scope" value="Eukaryota"/>
</dbReference>
<evidence type="ECO:0000256" key="1">
    <source>
        <dbReference type="ARBA" id="ARBA00023054"/>
    </source>
</evidence>
<dbReference type="GO" id="GO:0005768">
    <property type="term" value="C:endosome"/>
    <property type="evidence" value="ECO:0000318"/>
    <property type="project" value="GO_Central"/>
</dbReference>
<proteinExistence type="predicted"/>
<feature type="coiled-coil region" evidence="2">
    <location>
        <begin position="226"/>
        <end position="274"/>
    </location>
</feature>
<keyword evidence="5" id="KW-1185">Reference proteome</keyword>
<evidence type="ECO:0000313" key="4">
    <source>
        <dbReference type="JaponicusDB" id="SJAG_03403"/>
    </source>
</evidence>
<dbReference type="GO" id="GO:0000149">
    <property type="term" value="F:SNARE binding"/>
    <property type="evidence" value="ECO:0000318"/>
    <property type="project" value="GO_Central"/>
</dbReference>
<organism evidence="3 5">
    <name type="scientific">Schizosaccharomyces japonicus (strain yFS275 / FY16936)</name>
    <name type="common">Fission yeast</name>
    <dbReference type="NCBI Taxonomy" id="402676"/>
    <lineage>
        <taxon>Eukaryota</taxon>
        <taxon>Fungi</taxon>
        <taxon>Dikarya</taxon>
        <taxon>Ascomycota</taxon>
        <taxon>Taphrinomycotina</taxon>
        <taxon>Schizosaccharomycetes</taxon>
        <taxon>Schizosaccharomycetales</taxon>
        <taxon>Schizosaccharomycetaceae</taxon>
        <taxon>Schizosaccharomyces</taxon>
    </lineage>
</organism>
<protein>
    <submittedName>
        <fullName evidence="3">Autophagy specific phophatidylinositol 3-kinase complex subunit Atg14</fullName>
    </submittedName>
</protein>
<sequence>MLPGYAINPPFSRLKSLQIRNYADDNHVDLTAIDETQDAFKRQKQLKAIVCQGQPSFFLSIHVPSQENPVYVSEIVTAYDYVFETASIQRDFITQKRLEKYFYVCLWASTSINDAHFSFKRVWIVQKNKRFLSYLGKDPVSVICNARNALLCEFSDGVYAVTATSTVSDSMRTSTGPHNSLERRKPLCGYEATSRLVALAYCVQDLMRVQLRLKQEIQQHMNAKHLQQLSRVVSKKQHDLQQLQTTRYAYVNQIRQLRSLLNSKQRLIESLKQRLTKQNYCYNQQQSVGDNVVKSLDSIEETNSQISLLQTKYVQRHVRLLEEVYPITYVDQSNPPEFAIRNISLCRSPNMTQLEDLAVALGYAAHIIAFLAGHLGFALPYPLYPMCSTSYISDPFAEDSKERFLPLFPYKETPEMFQHGVILLNRDISTLLHAYGLPDDMPNLTLANCHKLLQFVSSGQVFSLL</sequence>
<gene>
    <name evidence="4" type="primary">vps38</name>
    <name evidence="3" type="ORF">SJAG_03403</name>
</gene>
<dbReference type="HOGENOM" id="CLU_588145_0_0_1"/>
<dbReference type="GO" id="GO:0000323">
    <property type="term" value="C:lytic vacuole"/>
    <property type="evidence" value="ECO:0000318"/>
    <property type="project" value="GO_Central"/>
</dbReference>
<dbReference type="GO" id="GO:0035493">
    <property type="term" value="P:SNARE complex assembly"/>
    <property type="evidence" value="ECO:0000318"/>
    <property type="project" value="GO_Central"/>
</dbReference>
<evidence type="ECO:0000313" key="5">
    <source>
        <dbReference type="Proteomes" id="UP000001744"/>
    </source>
</evidence>
<reference evidence="3 5" key="1">
    <citation type="journal article" date="2011" name="Science">
        <title>Comparative functional genomics of the fission yeasts.</title>
        <authorList>
            <person name="Rhind N."/>
            <person name="Chen Z."/>
            <person name="Yassour M."/>
            <person name="Thompson D.A."/>
            <person name="Haas B.J."/>
            <person name="Habib N."/>
            <person name="Wapinski I."/>
            <person name="Roy S."/>
            <person name="Lin M.F."/>
            <person name="Heiman D.I."/>
            <person name="Young S.K."/>
            <person name="Furuya K."/>
            <person name="Guo Y."/>
            <person name="Pidoux A."/>
            <person name="Chen H.M."/>
            <person name="Robbertse B."/>
            <person name="Goldberg J.M."/>
            <person name="Aoki K."/>
            <person name="Bayne E.H."/>
            <person name="Berlin A.M."/>
            <person name="Desjardins C.A."/>
            <person name="Dobbs E."/>
            <person name="Dukaj L."/>
            <person name="Fan L."/>
            <person name="FitzGerald M.G."/>
            <person name="French C."/>
            <person name="Gujja S."/>
            <person name="Hansen K."/>
            <person name="Keifenheim D."/>
            <person name="Levin J.Z."/>
            <person name="Mosher R.A."/>
            <person name="Mueller C.A."/>
            <person name="Pfiffner J."/>
            <person name="Priest M."/>
            <person name="Russ C."/>
            <person name="Smialowska A."/>
            <person name="Swoboda P."/>
            <person name="Sykes S.M."/>
            <person name="Vaughn M."/>
            <person name="Vengrova S."/>
            <person name="Yoder R."/>
            <person name="Zeng Q."/>
            <person name="Allshire R."/>
            <person name="Baulcombe D."/>
            <person name="Birren B.W."/>
            <person name="Brown W."/>
            <person name="Ekwall K."/>
            <person name="Kellis M."/>
            <person name="Leatherwood J."/>
            <person name="Levin H."/>
            <person name="Margalit H."/>
            <person name="Martienssen R."/>
            <person name="Nieduszynski C.A."/>
            <person name="Spatafora J.W."/>
            <person name="Friedman N."/>
            <person name="Dalgaard J.Z."/>
            <person name="Baumann P."/>
            <person name="Niki H."/>
            <person name="Regev A."/>
            <person name="Nusbaum C."/>
        </authorList>
    </citation>
    <scope>NUCLEOTIDE SEQUENCE [LARGE SCALE GENOMIC DNA]</scope>
    <source>
        <strain evidence="5">yFS275 / FY16936</strain>
    </source>
</reference>
<name>B6K450_SCHJY</name>
<keyword evidence="1 2" id="KW-0175">Coiled coil</keyword>
<dbReference type="RefSeq" id="XP_002174550.2">
    <property type="nucleotide sequence ID" value="XM_002174514.2"/>
</dbReference>
<evidence type="ECO:0000313" key="3">
    <source>
        <dbReference type="EMBL" id="EEB08257.2"/>
    </source>
</evidence>
<accession>B6K450</accession>